<evidence type="ECO:0000256" key="2">
    <source>
        <dbReference type="ARBA" id="ARBA00022448"/>
    </source>
</evidence>
<comment type="subcellular location">
    <subcellularLocation>
        <location evidence="1">Cell membrane</location>
        <topology evidence="1">Multi-pass membrane protein</topology>
    </subcellularLocation>
</comment>
<dbReference type="PANTHER" id="PTHR42925">
    <property type="entry name" value="MULTIDRUG AND TOXIN EFFLUX PROTEIN MATE FAMILY"/>
    <property type="match status" value="1"/>
</dbReference>
<dbReference type="InterPro" id="IPR048279">
    <property type="entry name" value="MdtK-like"/>
</dbReference>
<dbReference type="InterPro" id="IPR002528">
    <property type="entry name" value="MATE_fam"/>
</dbReference>
<dbReference type="GO" id="GO:0015297">
    <property type="term" value="F:antiporter activity"/>
    <property type="evidence" value="ECO:0007669"/>
    <property type="project" value="InterPro"/>
</dbReference>
<reference evidence="9" key="1">
    <citation type="submission" date="2016-11" db="EMBL/GenBank/DDBJ databases">
        <authorList>
            <person name="Varghese N."/>
            <person name="Submissions S."/>
        </authorList>
    </citation>
    <scope>NUCLEOTIDE SEQUENCE [LARGE SCALE GENOMIC DNA]</scope>
    <source>
        <strain evidence="9">YL228</strain>
    </source>
</reference>
<evidence type="ECO:0000256" key="7">
    <source>
        <dbReference type="SAM" id="Phobius"/>
    </source>
</evidence>
<keyword evidence="6 7" id="KW-0472">Membrane</keyword>
<dbReference type="Proteomes" id="UP000183461">
    <property type="component" value="Unassembled WGS sequence"/>
</dbReference>
<dbReference type="InterPro" id="IPR047135">
    <property type="entry name" value="YsiQ"/>
</dbReference>
<evidence type="ECO:0000256" key="5">
    <source>
        <dbReference type="ARBA" id="ARBA00022989"/>
    </source>
</evidence>
<feature type="transmembrane region" description="Helical" evidence="7">
    <location>
        <begin position="359"/>
        <end position="379"/>
    </location>
</feature>
<evidence type="ECO:0000256" key="4">
    <source>
        <dbReference type="ARBA" id="ARBA00022692"/>
    </source>
</evidence>
<dbReference type="EMBL" id="FPIP01000003">
    <property type="protein sequence ID" value="SFW27156.1"/>
    <property type="molecule type" value="Genomic_DNA"/>
</dbReference>
<gene>
    <name evidence="8" type="ORF">SAMN02910280_1419</name>
</gene>
<feature type="transmembrane region" description="Helical" evidence="7">
    <location>
        <begin position="128"/>
        <end position="149"/>
    </location>
</feature>
<dbReference type="PANTHER" id="PTHR42925:SF2">
    <property type="entry name" value="NA+ DRIVEN MULTIDRUG EFFLUX PUMP"/>
    <property type="match status" value="1"/>
</dbReference>
<evidence type="ECO:0000256" key="1">
    <source>
        <dbReference type="ARBA" id="ARBA00004651"/>
    </source>
</evidence>
<keyword evidence="3" id="KW-1003">Cell membrane</keyword>
<feature type="transmembrane region" description="Helical" evidence="7">
    <location>
        <begin position="53"/>
        <end position="74"/>
    </location>
</feature>
<keyword evidence="5 7" id="KW-1133">Transmembrane helix</keyword>
<feature type="transmembrane region" description="Helical" evidence="7">
    <location>
        <begin position="277"/>
        <end position="298"/>
    </location>
</feature>
<feature type="transmembrane region" description="Helical" evidence="7">
    <location>
        <begin position="415"/>
        <end position="432"/>
    </location>
</feature>
<dbReference type="CDD" id="cd13134">
    <property type="entry name" value="MATE_like_8"/>
    <property type="match status" value="1"/>
</dbReference>
<organism evidence="8 9">
    <name type="scientific">Ruminococcus flavefaciens</name>
    <dbReference type="NCBI Taxonomy" id="1265"/>
    <lineage>
        <taxon>Bacteria</taxon>
        <taxon>Bacillati</taxon>
        <taxon>Bacillota</taxon>
        <taxon>Clostridia</taxon>
        <taxon>Eubacteriales</taxon>
        <taxon>Oscillospiraceae</taxon>
        <taxon>Ruminococcus</taxon>
    </lineage>
</organism>
<evidence type="ECO:0000313" key="8">
    <source>
        <dbReference type="EMBL" id="SFW27156.1"/>
    </source>
</evidence>
<feature type="transmembrane region" description="Helical" evidence="7">
    <location>
        <begin position="243"/>
        <end position="265"/>
    </location>
</feature>
<evidence type="ECO:0000256" key="6">
    <source>
        <dbReference type="ARBA" id="ARBA00023136"/>
    </source>
</evidence>
<feature type="transmembrane region" description="Helical" evidence="7">
    <location>
        <begin position="161"/>
        <end position="181"/>
    </location>
</feature>
<dbReference type="GO" id="GO:0005886">
    <property type="term" value="C:plasma membrane"/>
    <property type="evidence" value="ECO:0007669"/>
    <property type="project" value="UniProtKB-SubCell"/>
</dbReference>
<dbReference type="AlphaFoldDB" id="A0A1K1MVD5"/>
<feature type="transmembrane region" description="Helical" evidence="7">
    <location>
        <begin position="391"/>
        <end position="409"/>
    </location>
</feature>
<dbReference type="GO" id="GO:0042910">
    <property type="term" value="F:xenobiotic transmembrane transporter activity"/>
    <property type="evidence" value="ECO:0007669"/>
    <property type="project" value="InterPro"/>
</dbReference>
<protein>
    <submittedName>
        <fullName evidence="8">Putative efflux protein, MATE family</fullName>
    </submittedName>
</protein>
<name>A0A1K1MVD5_RUMFL</name>
<keyword evidence="4 7" id="KW-0812">Transmembrane</keyword>
<evidence type="ECO:0000313" key="9">
    <source>
        <dbReference type="Proteomes" id="UP000183461"/>
    </source>
</evidence>
<dbReference type="PIRSF" id="PIRSF006603">
    <property type="entry name" value="DinF"/>
    <property type="match status" value="1"/>
</dbReference>
<dbReference type="Pfam" id="PF01554">
    <property type="entry name" value="MatE"/>
    <property type="match status" value="2"/>
</dbReference>
<accession>A0A1K1MVD5</accession>
<dbReference type="NCBIfam" id="TIGR00797">
    <property type="entry name" value="matE"/>
    <property type="match status" value="1"/>
</dbReference>
<dbReference type="RefSeq" id="WP_072299765.1">
    <property type="nucleotide sequence ID" value="NZ_FPIP01000003.1"/>
</dbReference>
<feature type="transmembrane region" description="Helical" evidence="7">
    <location>
        <begin position="86"/>
        <end position="108"/>
    </location>
</feature>
<keyword evidence="2" id="KW-0813">Transport</keyword>
<feature type="transmembrane region" description="Helical" evidence="7">
    <location>
        <begin position="319"/>
        <end position="339"/>
    </location>
</feature>
<proteinExistence type="predicted"/>
<feature type="transmembrane region" description="Helical" evidence="7">
    <location>
        <begin position="187"/>
        <end position="212"/>
    </location>
</feature>
<evidence type="ECO:0000256" key="3">
    <source>
        <dbReference type="ARBA" id="ARBA00022475"/>
    </source>
</evidence>
<sequence length="446" mass="48708">MKDKSIYKKLFTIVAPIAVQYFMMSLVSASDAFMLGFMDQDSLSASSLAGQVAFVYSLFFMAFISGCNVLAAQYWGKNDHTTVEKVLALTMRYSLLVGAVFTLGALFFPEHIMRFFTNEPELIRLGGVYLRTVALSYVLAGFSQAYFGIMKVCDCARLSSLIGSLSVVFNIVVNWLLIFGIGPFPKMGISGAALATVLARAFECVFILVVMLRGKCPPLRVGMLFHLNEAVLHKDYIKYTLPLLLNQLGWGGGVTMYSVIMGRLGSDAVAANSIASIVRSMIASLCWGIAAGVGIIIGGMLGRNEIEEAKKAGGKFVRLSILIGAGSGVVILALTPFILKVITLNEQAQYYLKYMMFMAAYYIIGNALNSTVIGGIFPAGGDTKFGMICDIVTLWCVVVPMGMIGAFWLKLPVLAVAFILTLDEFVKIPAVYKHYMKYKWAKNITR</sequence>